<evidence type="ECO:0000313" key="8">
    <source>
        <dbReference type="EMBL" id="TCT17939.1"/>
    </source>
</evidence>
<gene>
    <name evidence="8" type="ORF">EDD68_12612</name>
</gene>
<proteinExistence type="inferred from homology"/>
<dbReference type="AlphaFoldDB" id="A0A4R3MQ61"/>
<feature type="transmembrane region" description="Helical" evidence="6">
    <location>
        <begin position="282"/>
        <end position="307"/>
    </location>
</feature>
<protein>
    <submittedName>
        <fullName evidence="8">Putative ABC transport system permease protein</fullName>
    </submittedName>
</protein>
<comment type="subcellular location">
    <subcellularLocation>
        <location evidence="1 6">Cell membrane</location>
        <topology evidence="1 6">Multi-pass membrane protein</topology>
    </subcellularLocation>
</comment>
<sequence length="636" mass="72891">MTFRQFAFNNVKRNARQYITYFLSCMFSVTIFFMYAVLVFHPEVMETEFRESVRRSIMAAEIIIFVFSFLFVLYSNSTFVKSRKKEFGLLSTLGISRSQLNRLIMMENSLIGILSIILGLAMGAIFSKLFLLTLTNILELGDPLSYYISPLAIGITAGAYFIMFELNSIFVLFSIRTKTIMELFRGARSPKKKPKFSWILSILSLLLIGYGYYLAWTADLISIIPRMLPILALVVPGSYFLFTQLSVALTSLLQKRKSLYYKGTHLLTISDLIFKLRDNSRILFFVAILSAVAFTSSGVLFGAFYGLEEEAKKYTPNTLSFSGIGNRETVEEKARLVSQELKRNDIHYSAHYSQLVKGEIPELDGSVRFLSLSDFHIYQTMSGLEKLKLKENEAAILLFPNDHREDQVPGSLTVSIQNEEHTFAVKKVRNNAFNSRYFQSYLIVLPDQFYEAYARVSDPEQTVHLHAIEIDGWTSKTDEIQVALQEHNLRHLKVKDDIFTENRAELYTGLKQGFGISLYFGIFISVLFFLAAGSILYFRMYQDIDYDLNHYRSLYRIGLTKKEMKNIATRELSFLFFLPMLIAVLHSSFAFKALQNILSASVLLPAFIIFGGFLGVHLINFFIVRNIYVSKLKRAL</sequence>
<evidence type="ECO:0000256" key="3">
    <source>
        <dbReference type="ARBA" id="ARBA00022692"/>
    </source>
</evidence>
<evidence type="ECO:0000313" key="9">
    <source>
        <dbReference type="Proteomes" id="UP000294650"/>
    </source>
</evidence>
<dbReference type="Proteomes" id="UP000294650">
    <property type="component" value="Unassembled WGS sequence"/>
</dbReference>
<keyword evidence="5 6" id="KW-0472">Membrane</keyword>
<dbReference type="RefSeq" id="WP_132372863.1">
    <property type="nucleotide sequence ID" value="NZ_SMAN01000026.1"/>
</dbReference>
<evidence type="ECO:0000256" key="2">
    <source>
        <dbReference type="ARBA" id="ARBA00022475"/>
    </source>
</evidence>
<keyword evidence="3 6" id="KW-0812">Transmembrane</keyword>
<feature type="transmembrane region" description="Helical" evidence="6">
    <location>
        <begin position="572"/>
        <end position="591"/>
    </location>
</feature>
<accession>A0A4R3MQ61</accession>
<dbReference type="Pfam" id="PF02687">
    <property type="entry name" value="FtsX"/>
    <property type="match status" value="1"/>
</dbReference>
<dbReference type="InterPro" id="IPR052536">
    <property type="entry name" value="ABC-4_Integral_Memb_Prot"/>
</dbReference>
<keyword evidence="2 6" id="KW-1003">Cell membrane</keyword>
<evidence type="ECO:0000259" key="7">
    <source>
        <dbReference type="Pfam" id="PF02687"/>
    </source>
</evidence>
<evidence type="ECO:0000256" key="5">
    <source>
        <dbReference type="ARBA" id="ARBA00023136"/>
    </source>
</evidence>
<keyword evidence="9" id="KW-1185">Reference proteome</keyword>
<dbReference type="PIRSF" id="PIRSF018968">
    <property type="entry name" value="ABC_permease_BceB"/>
    <property type="match status" value="1"/>
</dbReference>
<feature type="transmembrane region" description="Helical" evidence="6">
    <location>
        <begin position="227"/>
        <end position="253"/>
    </location>
</feature>
<feature type="transmembrane region" description="Helical" evidence="6">
    <location>
        <begin position="516"/>
        <end position="538"/>
    </location>
</feature>
<evidence type="ECO:0000256" key="1">
    <source>
        <dbReference type="ARBA" id="ARBA00004651"/>
    </source>
</evidence>
<dbReference type="InterPro" id="IPR027022">
    <property type="entry name" value="ABC_permease_BceB-typ"/>
</dbReference>
<feature type="transmembrane region" description="Helical" evidence="6">
    <location>
        <begin position="196"/>
        <end position="215"/>
    </location>
</feature>
<comment type="caution">
    <text evidence="8">The sequence shown here is derived from an EMBL/GenBank/DDBJ whole genome shotgun (WGS) entry which is preliminary data.</text>
</comment>
<organism evidence="8 9">
    <name type="scientific">Melghiribacillus thermohalophilus</name>
    <dbReference type="NCBI Taxonomy" id="1324956"/>
    <lineage>
        <taxon>Bacteria</taxon>
        <taxon>Bacillati</taxon>
        <taxon>Bacillota</taxon>
        <taxon>Bacilli</taxon>
        <taxon>Bacillales</taxon>
        <taxon>Bacillaceae</taxon>
        <taxon>Melghiribacillus</taxon>
    </lineage>
</organism>
<feature type="transmembrane region" description="Helical" evidence="6">
    <location>
        <begin position="597"/>
        <end position="624"/>
    </location>
</feature>
<evidence type="ECO:0000256" key="4">
    <source>
        <dbReference type="ARBA" id="ARBA00022989"/>
    </source>
</evidence>
<keyword evidence="4 6" id="KW-1133">Transmembrane helix</keyword>
<dbReference type="InterPro" id="IPR003838">
    <property type="entry name" value="ABC3_permease_C"/>
</dbReference>
<feature type="transmembrane region" description="Helical" evidence="6">
    <location>
        <begin position="151"/>
        <end position="175"/>
    </location>
</feature>
<dbReference type="GO" id="GO:0005886">
    <property type="term" value="C:plasma membrane"/>
    <property type="evidence" value="ECO:0007669"/>
    <property type="project" value="UniProtKB-SubCell"/>
</dbReference>
<dbReference type="OrthoDB" id="1937696at2"/>
<dbReference type="PANTHER" id="PTHR46795:SF1">
    <property type="entry name" value="ABC TRANSPORTER PERMEASE PROTEIN"/>
    <property type="match status" value="1"/>
</dbReference>
<evidence type="ECO:0000256" key="6">
    <source>
        <dbReference type="PIRNR" id="PIRNR018968"/>
    </source>
</evidence>
<feature type="domain" description="ABC3 transporter permease C-terminal" evidence="7">
    <location>
        <begin position="62"/>
        <end position="179"/>
    </location>
</feature>
<name>A0A4R3MQ61_9BACI</name>
<dbReference type="PANTHER" id="PTHR46795">
    <property type="entry name" value="ABC TRANSPORTER PERMEASE-RELATED-RELATED"/>
    <property type="match status" value="1"/>
</dbReference>
<keyword evidence="6" id="KW-0813">Transport</keyword>
<comment type="similarity">
    <text evidence="6">Belongs to the ABC-4 integral membrane protein family.</text>
</comment>
<dbReference type="GO" id="GO:0055085">
    <property type="term" value="P:transmembrane transport"/>
    <property type="evidence" value="ECO:0007669"/>
    <property type="project" value="UniProtKB-UniRule"/>
</dbReference>
<feature type="transmembrane region" description="Helical" evidence="6">
    <location>
        <begin position="21"/>
        <end position="41"/>
    </location>
</feature>
<reference evidence="8 9" key="1">
    <citation type="submission" date="2019-03" db="EMBL/GenBank/DDBJ databases">
        <title>Genomic Encyclopedia of Type Strains, Phase IV (KMG-IV): sequencing the most valuable type-strain genomes for metagenomic binning, comparative biology and taxonomic classification.</title>
        <authorList>
            <person name="Goeker M."/>
        </authorList>
    </citation>
    <scope>NUCLEOTIDE SEQUENCE [LARGE SCALE GENOMIC DNA]</scope>
    <source>
        <strain evidence="8 9">DSM 25894</strain>
    </source>
</reference>
<feature type="transmembrane region" description="Helical" evidence="6">
    <location>
        <begin position="110"/>
        <end position="131"/>
    </location>
</feature>
<dbReference type="EMBL" id="SMAN01000026">
    <property type="protein sequence ID" value="TCT17939.1"/>
    <property type="molecule type" value="Genomic_DNA"/>
</dbReference>
<feature type="transmembrane region" description="Helical" evidence="6">
    <location>
        <begin position="53"/>
        <end position="74"/>
    </location>
</feature>